<reference evidence="1" key="1">
    <citation type="submission" date="2024-09" db="EMBL/GenBank/DDBJ databases">
        <title>Black Yeasts Isolated from many extreme environments.</title>
        <authorList>
            <person name="Coleine C."/>
            <person name="Stajich J.E."/>
            <person name="Selbmann L."/>
        </authorList>
    </citation>
    <scope>NUCLEOTIDE SEQUENCE</scope>
    <source>
        <strain evidence="1">CCFEE 5737</strain>
    </source>
</reference>
<keyword evidence="2" id="KW-1185">Reference proteome</keyword>
<feature type="non-terminal residue" evidence="1">
    <location>
        <position position="282"/>
    </location>
</feature>
<sequence>CDVSTVSVTITASTQTVTVTAASSDQLATTTITTHSTSTSIITVTQVHSATEEPACRAWLPHRYEYYTNPSGVTHWKCGHSLTGTGPAISLTTTVRVIPSVSSSPIGSVSGTVSFITSESSTPQLGASRTGTEVDSSSAPTSMLGIPPFAPSQSGTVYLTLVSDSILWPSEWNMQTFSPSLSSHSEQAPISSVQLPTLAPTDSTLLHGPNSSSSALKPNPTPSTSDLLSEPLLNSLVPSSTNDLAASNTTSAGVNTTFTVTSTSKITLTVSGNTSTKSSFSG</sequence>
<gene>
    <name evidence="1" type="ORF">LTS18_007747</name>
</gene>
<comment type="caution">
    <text evidence="1">The sequence shown here is derived from an EMBL/GenBank/DDBJ whole genome shotgun (WGS) entry which is preliminary data.</text>
</comment>
<accession>A0ACC3DNT2</accession>
<evidence type="ECO:0000313" key="2">
    <source>
        <dbReference type="Proteomes" id="UP001186974"/>
    </source>
</evidence>
<feature type="non-terminal residue" evidence="1">
    <location>
        <position position="1"/>
    </location>
</feature>
<proteinExistence type="predicted"/>
<dbReference type="EMBL" id="JAWDJW010001975">
    <property type="protein sequence ID" value="KAK3078349.1"/>
    <property type="molecule type" value="Genomic_DNA"/>
</dbReference>
<organism evidence="1 2">
    <name type="scientific">Coniosporium uncinatum</name>
    <dbReference type="NCBI Taxonomy" id="93489"/>
    <lineage>
        <taxon>Eukaryota</taxon>
        <taxon>Fungi</taxon>
        <taxon>Dikarya</taxon>
        <taxon>Ascomycota</taxon>
        <taxon>Pezizomycotina</taxon>
        <taxon>Dothideomycetes</taxon>
        <taxon>Dothideomycetes incertae sedis</taxon>
        <taxon>Coniosporium</taxon>
    </lineage>
</organism>
<evidence type="ECO:0000313" key="1">
    <source>
        <dbReference type="EMBL" id="KAK3078349.1"/>
    </source>
</evidence>
<name>A0ACC3DNT2_9PEZI</name>
<dbReference type="Proteomes" id="UP001186974">
    <property type="component" value="Unassembled WGS sequence"/>
</dbReference>
<protein>
    <submittedName>
        <fullName evidence="1">Uncharacterized protein</fullName>
    </submittedName>
</protein>